<feature type="domain" description="LysM" evidence="3">
    <location>
        <begin position="190"/>
        <end position="235"/>
    </location>
</feature>
<name>B1I6P4_DESAP</name>
<dbReference type="SMART" id="SM00257">
    <property type="entry name" value="LysM"/>
    <property type="match status" value="1"/>
</dbReference>
<feature type="domain" description="G5" evidence="2">
    <location>
        <begin position="242"/>
        <end position="322"/>
    </location>
</feature>
<accession>B1I6P4</accession>
<reference evidence="5" key="1">
    <citation type="submission" date="2007-10" db="EMBL/GenBank/DDBJ databases">
        <title>Complete sequence of chromosome of Desulforudis audaxviator MP104C.</title>
        <authorList>
            <person name="Copeland A."/>
            <person name="Lucas S."/>
            <person name="Lapidus A."/>
            <person name="Barry K."/>
            <person name="Glavina del Rio T."/>
            <person name="Dalin E."/>
            <person name="Tice H."/>
            <person name="Bruce D."/>
            <person name="Pitluck S."/>
            <person name="Lowry S.R."/>
            <person name="Larimer F."/>
            <person name="Land M.L."/>
            <person name="Hauser L."/>
            <person name="Kyrpides N."/>
            <person name="Ivanova N.N."/>
            <person name="Richardson P."/>
        </authorList>
    </citation>
    <scope>NUCLEOTIDE SEQUENCE [LARGE SCALE GENOMIC DNA]</scope>
    <source>
        <strain evidence="5">MP104C</strain>
    </source>
</reference>
<organism evidence="4 5">
    <name type="scientific">Desulforudis audaxviator (strain MP104C)</name>
    <dbReference type="NCBI Taxonomy" id="477974"/>
    <lineage>
        <taxon>Bacteria</taxon>
        <taxon>Bacillati</taxon>
        <taxon>Bacillota</taxon>
        <taxon>Clostridia</taxon>
        <taxon>Thermoanaerobacterales</taxon>
        <taxon>Candidatus Desulforudaceae</taxon>
        <taxon>Candidatus Desulforudis</taxon>
    </lineage>
</organism>
<dbReference type="AlphaFoldDB" id="B1I6P4"/>
<dbReference type="GO" id="GO:0004222">
    <property type="term" value="F:metalloendopeptidase activity"/>
    <property type="evidence" value="ECO:0007669"/>
    <property type="project" value="TreeGrafter"/>
</dbReference>
<dbReference type="Pfam" id="PF01476">
    <property type="entry name" value="LysM"/>
    <property type="match status" value="1"/>
</dbReference>
<dbReference type="Pfam" id="PF01551">
    <property type="entry name" value="Peptidase_M23"/>
    <property type="match status" value="1"/>
</dbReference>
<dbReference type="InterPro" id="IPR050570">
    <property type="entry name" value="Cell_wall_metabolism_enzyme"/>
</dbReference>
<sequence>MPLKFLCRRTPRVRRPNPLGIAVFLLSLLVLAGNSPALNKGTWAVSVDGEPVARVSDFQSLERALVNLSSQYGEIEGRPVAWARVNAVRVPGGGVTIGAQELEDRLAEALGFARDAVAVCIDGEKRFVFADRAAAKEFLNRVLDSYTVEDGAERRFLEDVQLVGTRVRCDEVTSVEEAVLLARQDIENVQKYRIREGDTLWDVAAKHNLSVTDLLKSNPAVKENTILRIGDELIIARHKPLLTVVTTARVVETREIPYKTTVKRDPNLPAGQRRVLEAGAAGLEEVTFRVVRQNGRLVAQERLEAREIKPAVNRVEVAGSKITLASRGGGGQLVWPAGGGVISGFGSRGRGFHSGIDIGAGYGSPVVAAGAGVVVRAGWHGGYGIAVDISHGNGVVTRYAHMSSVAVSAGQEVDRGQYIGAVGSTGRSTGPHLHFEVLLNGEPHNPLNYL</sequence>
<dbReference type="InterPro" id="IPR016047">
    <property type="entry name" value="M23ase_b-sheet_dom"/>
</dbReference>
<dbReference type="Proteomes" id="UP000008544">
    <property type="component" value="Chromosome"/>
</dbReference>
<evidence type="ECO:0000313" key="5">
    <source>
        <dbReference type="Proteomes" id="UP000008544"/>
    </source>
</evidence>
<evidence type="ECO:0000313" key="4">
    <source>
        <dbReference type="EMBL" id="ACA60692.1"/>
    </source>
</evidence>
<dbReference type="Gene3D" id="2.20.230.10">
    <property type="entry name" value="Resuscitation-promoting factor rpfb"/>
    <property type="match status" value="1"/>
</dbReference>
<dbReference type="Gene3D" id="3.10.350.10">
    <property type="entry name" value="LysM domain"/>
    <property type="match status" value="1"/>
</dbReference>
<dbReference type="eggNOG" id="COG0739">
    <property type="taxonomic scope" value="Bacteria"/>
</dbReference>
<dbReference type="InterPro" id="IPR036779">
    <property type="entry name" value="LysM_dom_sf"/>
</dbReference>
<dbReference type="EMBL" id="CP000860">
    <property type="protein sequence ID" value="ACA60692.1"/>
    <property type="molecule type" value="Genomic_DNA"/>
</dbReference>
<gene>
    <name evidence="4" type="ordered locus">Daud_2205</name>
</gene>
<evidence type="ECO:0000259" key="3">
    <source>
        <dbReference type="PROSITE" id="PS51782"/>
    </source>
</evidence>
<dbReference type="RefSeq" id="WP_012303266.1">
    <property type="nucleotide sequence ID" value="NC_010424.1"/>
</dbReference>
<dbReference type="InterPro" id="IPR011098">
    <property type="entry name" value="G5_dom"/>
</dbReference>
<dbReference type="InterPro" id="IPR018392">
    <property type="entry name" value="LysM"/>
</dbReference>
<protein>
    <submittedName>
        <fullName evidence="4">Peptidase M23B</fullName>
    </submittedName>
</protein>
<dbReference type="SMART" id="SM01208">
    <property type="entry name" value="G5"/>
    <property type="match status" value="1"/>
</dbReference>
<dbReference type="InterPro" id="IPR011055">
    <property type="entry name" value="Dup_hybrid_motif"/>
</dbReference>
<keyword evidence="1" id="KW-0732">Signal</keyword>
<dbReference type="CDD" id="cd00118">
    <property type="entry name" value="LysM"/>
    <property type="match status" value="1"/>
</dbReference>
<proteinExistence type="predicted"/>
<dbReference type="PANTHER" id="PTHR21666">
    <property type="entry name" value="PEPTIDASE-RELATED"/>
    <property type="match status" value="1"/>
</dbReference>
<dbReference type="SUPFAM" id="SSF51261">
    <property type="entry name" value="Duplicated hybrid motif"/>
    <property type="match status" value="1"/>
</dbReference>
<dbReference type="CDD" id="cd12797">
    <property type="entry name" value="M23_peptidase"/>
    <property type="match status" value="1"/>
</dbReference>
<dbReference type="PROSITE" id="PS51782">
    <property type="entry name" value="LYSM"/>
    <property type="match status" value="1"/>
</dbReference>
<dbReference type="STRING" id="477974.Daud_2205"/>
<evidence type="ECO:0000259" key="2">
    <source>
        <dbReference type="PROSITE" id="PS51109"/>
    </source>
</evidence>
<dbReference type="Gene3D" id="2.70.70.10">
    <property type="entry name" value="Glucose Permease (Domain IIA)"/>
    <property type="match status" value="1"/>
</dbReference>
<dbReference type="SUPFAM" id="SSF54106">
    <property type="entry name" value="LysM domain"/>
    <property type="match status" value="1"/>
</dbReference>
<dbReference type="PANTHER" id="PTHR21666:SF270">
    <property type="entry name" value="MUREIN HYDROLASE ACTIVATOR ENVC"/>
    <property type="match status" value="1"/>
</dbReference>
<dbReference type="KEGG" id="dau:Daud_2205"/>
<keyword evidence="5" id="KW-1185">Reference proteome</keyword>
<dbReference type="HOGENOM" id="CLU_027710_2_1_9"/>
<dbReference type="eggNOG" id="COG3583">
    <property type="taxonomic scope" value="Bacteria"/>
</dbReference>
<evidence type="ECO:0000256" key="1">
    <source>
        <dbReference type="ARBA" id="ARBA00022729"/>
    </source>
</evidence>
<dbReference type="MEROPS" id="M23.009"/>
<reference evidence="4 5" key="2">
    <citation type="journal article" date="2008" name="Science">
        <title>Environmental genomics reveals a single-species ecosystem deep within Earth.</title>
        <authorList>
            <person name="Chivian D."/>
            <person name="Brodie E.L."/>
            <person name="Alm E.J."/>
            <person name="Culley D.E."/>
            <person name="Dehal P.S."/>
            <person name="Desantis T.Z."/>
            <person name="Gihring T.M."/>
            <person name="Lapidus A."/>
            <person name="Lin L.H."/>
            <person name="Lowry S.R."/>
            <person name="Moser D.P."/>
            <person name="Richardson P.M."/>
            <person name="Southam G."/>
            <person name="Wanger G."/>
            <person name="Pratt L.M."/>
            <person name="Andersen G.L."/>
            <person name="Hazen T.C."/>
            <person name="Brockman F.J."/>
            <person name="Arkin A.P."/>
            <person name="Onstott T.C."/>
        </authorList>
    </citation>
    <scope>NUCLEOTIDE SEQUENCE [LARGE SCALE GENOMIC DNA]</scope>
    <source>
        <strain evidence="4 5">MP104C</strain>
    </source>
</reference>
<dbReference type="Pfam" id="PF07501">
    <property type="entry name" value="G5"/>
    <property type="match status" value="1"/>
</dbReference>
<dbReference type="PROSITE" id="PS51109">
    <property type="entry name" value="G5"/>
    <property type="match status" value="1"/>
</dbReference>